<sequence length="218" mass="25018">MSKKSFFYRNSLSIVLLVLMLFSLIGQFFTGWKTLNKDLAEEGSSMLSLGTYVRSGHFIQATFENWESEFLQMMLYVVLTVSLRQKGSSESKSLEGKEDVDREPKVHANAPWPVKKGGIWLSIYKHSLSLAFTVLFILSFAMHFYGSMKDFNEEQSIKSKPPVTAVQYISESRFWFESFQNWQSEFLAVASIVILSIWLREKGSPESKPVDMAYDETP</sequence>
<reference evidence="2 3" key="1">
    <citation type="submission" date="2023-07" db="EMBL/GenBank/DDBJ databases">
        <title>Sorghum-associated microbial communities from plants grown in Nebraska, USA.</title>
        <authorList>
            <person name="Schachtman D."/>
        </authorList>
    </citation>
    <scope>NUCLEOTIDE SEQUENCE [LARGE SCALE GENOMIC DNA]</scope>
    <source>
        <strain evidence="2 3">CC351</strain>
    </source>
</reference>
<proteinExistence type="predicted"/>
<evidence type="ECO:0000256" key="1">
    <source>
        <dbReference type="SAM" id="Phobius"/>
    </source>
</evidence>
<protein>
    <recommendedName>
        <fullName evidence="4">Transmembrane protein</fullName>
    </recommendedName>
</protein>
<organism evidence="2 3">
    <name type="scientific">Chryseobacterium lathyri</name>
    <dbReference type="NCBI Taxonomy" id="395933"/>
    <lineage>
        <taxon>Bacteria</taxon>
        <taxon>Pseudomonadati</taxon>
        <taxon>Bacteroidota</taxon>
        <taxon>Flavobacteriia</taxon>
        <taxon>Flavobacteriales</taxon>
        <taxon>Weeksellaceae</taxon>
        <taxon>Chryseobacterium group</taxon>
        <taxon>Chryseobacterium</taxon>
    </lineage>
</organism>
<evidence type="ECO:0000313" key="2">
    <source>
        <dbReference type="EMBL" id="MDP9959674.1"/>
    </source>
</evidence>
<feature type="transmembrane region" description="Helical" evidence="1">
    <location>
        <begin position="128"/>
        <end position="146"/>
    </location>
</feature>
<evidence type="ECO:0008006" key="4">
    <source>
        <dbReference type="Google" id="ProtNLM"/>
    </source>
</evidence>
<feature type="transmembrane region" description="Helical" evidence="1">
    <location>
        <begin position="6"/>
        <end position="29"/>
    </location>
</feature>
<gene>
    <name evidence="2" type="ORF">J2T04_001553</name>
</gene>
<dbReference type="InterPro" id="IPR046657">
    <property type="entry name" value="DUF6766"/>
</dbReference>
<name>A0ABT9SJS0_9FLAO</name>
<dbReference type="Proteomes" id="UP001235513">
    <property type="component" value="Unassembled WGS sequence"/>
</dbReference>
<keyword evidence="1" id="KW-1133">Transmembrane helix</keyword>
<dbReference type="RefSeq" id="WP_306842580.1">
    <property type="nucleotide sequence ID" value="NZ_JAUSRL010000002.1"/>
</dbReference>
<dbReference type="EMBL" id="JAUSRL010000002">
    <property type="protein sequence ID" value="MDP9959674.1"/>
    <property type="molecule type" value="Genomic_DNA"/>
</dbReference>
<dbReference type="Pfam" id="PF20554">
    <property type="entry name" value="DUF6766"/>
    <property type="match status" value="1"/>
</dbReference>
<keyword evidence="1" id="KW-0472">Membrane</keyword>
<accession>A0ABT9SJS0</accession>
<evidence type="ECO:0000313" key="3">
    <source>
        <dbReference type="Proteomes" id="UP001235513"/>
    </source>
</evidence>
<keyword evidence="1" id="KW-0812">Transmembrane</keyword>
<comment type="caution">
    <text evidence="2">The sequence shown here is derived from an EMBL/GenBank/DDBJ whole genome shotgun (WGS) entry which is preliminary data.</text>
</comment>
<keyword evidence="3" id="KW-1185">Reference proteome</keyword>